<dbReference type="InterPro" id="IPR010982">
    <property type="entry name" value="Lambda_DNA-bd_dom_sf"/>
</dbReference>
<comment type="caution">
    <text evidence="2">The sequence shown here is derived from an EMBL/GenBank/DDBJ whole genome shotgun (WGS) entry which is preliminary data.</text>
</comment>
<dbReference type="Gene3D" id="1.10.260.40">
    <property type="entry name" value="lambda repressor-like DNA-binding domains"/>
    <property type="match status" value="1"/>
</dbReference>
<dbReference type="Pfam" id="PF13560">
    <property type="entry name" value="HTH_31"/>
    <property type="match status" value="1"/>
</dbReference>
<feature type="domain" description="HTH cro/C1-type" evidence="1">
    <location>
        <begin position="24"/>
        <end position="77"/>
    </location>
</feature>
<protein>
    <submittedName>
        <fullName evidence="2">Helix-turn-helix transcriptional regulator</fullName>
    </submittedName>
</protein>
<gene>
    <name evidence="2" type="ORF">GCM10009863_40700</name>
</gene>
<name>A0ABN3QC39_9ACTN</name>
<dbReference type="Proteomes" id="UP001501447">
    <property type="component" value="Unassembled WGS sequence"/>
</dbReference>
<proteinExistence type="predicted"/>
<dbReference type="PROSITE" id="PS50943">
    <property type="entry name" value="HTH_CROC1"/>
    <property type="match status" value="1"/>
</dbReference>
<evidence type="ECO:0000259" key="1">
    <source>
        <dbReference type="PROSITE" id="PS50943"/>
    </source>
</evidence>
<sequence length="307" mass="34196">MSSCQPPTRRPAGLTASAMLAARLKEERESRGWSLTELAEKVRYDRADLHKMEQGQRLGSEYVIGRLEELYGTGDTLRTLRTLAKAEALRDKYQSYMDLEASASCLHEYAGGTVPGLLQTEAYAREQIRSNPANRSAAAIEELVAERIKRQVRLTADDAMFYRALLDEAIFIRRMSEPAAWVAQLDHLLALAQQPNITLQMTPIAAGVHDFVGANVFLMWHPGGDHTAYVESSKGGSVVEDSEDVADLRLSYDGIRDLSLSPRETRKFLQHLREEAAHGIGSSEPDRPHLAEVVLQRGRRGELRGGR</sequence>
<organism evidence="2 3">
    <name type="scientific">Streptomyces axinellae</name>
    <dbReference type="NCBI Taxonomy" id="552788"/>
    <lineage>
        <taxon>Bacteria</taxon>
        <taxon>Bacillati</taxon>
        <taxon>Actinomycetota</taxon>
        <taxon>Actinomycetes</taxon>
        <taxon>Kitasatosporales</taxon>
        <taxon>Streptomycetaceae</taxon>
        <taxon>Streptomyces</taxon>
    </lineage>
</organism>
<reference evidence="2 3" key="1">
    <citation type="journal article" date="2019" name="Int. J. Syst. Evol. Microbiol.">
        <title>The Global Catalogue of Microorganisms (GCM) 10K type strain sequencing project: providing services to taxonomists for standard genome sequencing and annotation.</title>
        <authorList>
            <consortium name="The Broad Institute Genomics Platform"/>
            <consortium name="The Broad Institute Genome Sequencing Center for Infectious Disease"/>
            <person name="Wu L."/>
            <person name="Ma J."/>
        </authorList>
    </citation>
    <scope>NUCLEOTIDE SEQUENCE [LARGE SCALE GENOMIC DNA]</scope>
    <source>
        <strain evidence="2 3">JCM 16373</strain>
    </source>
</reference>
<dbReference type="RefSeq" id="WP_344567763.1">
    <property type="nucleotide sequence ID" value="NZ_BAAARJ010000013.1"/>
</dbReference>
<dbReference type="SMART" id="SM00530">
    <property type="entry name" value="HTH_XRE"/>
    <property type="match status" value="1"/>
</dbReference>
<dbReference type="InterPro" id="IPR001387">
    <property type="entry name" value="Cro/C1-type_HTH"/>
</dbReference>
<dbReference type="Pfam" id="PF19054">
    <property type="entry name" value="DUF5753"/>
    <property type="match status" value="1"/>
</dbReference>
<dbReference type="EMBL" id="BAAARJ010000013">
    <property type="protein sequence ID" value="GAA2622494.1"/>
    <property type="molecule type" value="Genomic_DNA"/>
</dbReference>
<keyword evidence="3" id="KW-1185">Reference proteome</keyword>
<dbReference type="SUPFAM" id="SSF47413">
    <property type="entry name" value="lambda repressor-like DNA-binding domains"/>
    <property type="match status" value="1"/>
</dbReference>
<evidence type="ECO:0000313" key="3">
    <source>
        <dbReference type="Proteomes" id="UP001501447"/>
    </source>
</evidence>
<dbReference type="InterPro" id="IPR043917">
    <property type="entry name" value="DUF5753"/>
</dbReference>
<dbReference type="CDD" id="cd00093">
    <property type="entry name" value="HTH_XRE"/>
    <property type="match status" value="1"/>
</dbReference>
<evidence type="ECO:0000313" key="2">
    <source>
        <dbReference type="EMBL" id="GAA2622494.1"/>
    </source>
</evidence>
<accession>A0ABN3QC39</accession>